<evidence type="ECO:0000256" key="1">
    <source>
        <dbReference type="RuleBase" id="RU361190"/>
    </source>
</evidence>
<gene>
    <name evidence="3" type="ORF">ARALYDRAFT_918659</name>
</gene>
<evidence type="ECO:0000259" key="2">
    <source>
        <dbReference type="PROSITE" id="PS50053"/>
    </source>
</evidence>
<dbReference type="STRING" id="81972.D7MV07"/>
<dbReference type="PROSITE" id="PS50053">
    <property type="entry name" value="UBIQUITIN_2"/>
    <property type="match status" value="1"/>
</dbReference>
<dbReference type="AlphaFoldDB" id="D7MV07"/>
<dbReference type="OrthoDB" id="442921at2759"/>
<dbReference type="Gramene" id="scaffold_802059.1">
    <property type="protein sequence ID" value="scaffold_802059.1"/>
    <property type="gene ID" value="scaffold_802059.1"/>
</dbReference>
<organism evidence="4">
    <name type="scientific">Arabidopsis lyrata subsp. lyrata</name>
    <name type="common">Lyre-leaved rock-cress</name>
    <dbReference type="NCBI Taxonomy" id="81972"/>
    <lineage>
        <taxon>Eukaryota</taxon>
        <taxon>Viridiplantae</taxon>
        <taxon>Streptophyta</taxon>
        <taxon>Embryophyta</taxon>
        <taxon>Tracheophyta</taxon>
        <taxon>Spermatophyta</taxon>
        <taxon>Magnoliopsida</taxon>
        <taxon>eudicotyledons</taxon>
        <taxon>Gunneridae</taxon>
        <taxon>Pentapetalae</taxon>
        <taxon>rosids</taxon>
        <taxon>malvids</taxon>
        <taxon>Brassicales</taxon>
        <taxon>Brassicaceae</taxon>
        <taxon>Camelineae</taxon>
        <taxon>Arabidopsis</taxon>
    </lineage>
</organism>
<proteinExistence type="inferred from homology"/>
<evidence type="ECO:0000313" key="4">
    <source>
        <dbReference type="Proteomes" id="UP000008694"/>
    </source>
</evidence>
<name>D7MV07_ARALL</name>
<dbReference type="SUPFAM" id="SSF54236">
    <property type="entry name" value="Ubiquitin-like"/>
    <property type="match status" value="1"/>
</dbReference>
<evidence type="ECO:0000313" key="3">
    <source>
        <dbReference type="EMBL" id="EFH42339.1"/>
    </source>
</evidence>
<comment type="similarity">
    <text evidence="1">Belongs to the ubiquitin family. SUMO subfamily.</text>
</comment>
<dbReference type="InterPro" id="IPR029071">
    <property type="entry name" value="Ubiquitin-like_domsf"/>
</dbReference>
<dbReference type="Pfam" id="PF11976">
    <property type="entry name" value="Rad60-SLD"/>
    <property type="match status" value="1"/>
</dbReference>
<protein>
    <recommendedName>
        <fullName evidence="1">Small ubiquitin-related modifier</fullName>
        <shortName evidence="1">SUMO</shortName>
    </recommendedName>
</protein>
<dbReference type="FunFam" id="3.10.20.90:FF:000208">
    <property type="entry name" value="Small ubiquitin-related modifier"/>
    <property type="match status" value="1"/>
</dbReference>
<dbReference type="EMBL" id="GL348720">
    <property type="protein sequence ID" value="EFH42339.1"/>
    <property type="molecule type" value="Genomic_DNA"/>
</dbReference>
<accession>D7MV07</accession>
<dbReference type="InterPro" id="IPR000626">
    <property type="entry name" value="Ubiquitin-like_dom"/>
</dbReference>
<reference evidence="4" key="1">
    <citation type="journal article" date="2011" name="Nat. Genet.">
        <title>The Arabidopsis lyrata genome sequence and the basis of rapid genome size change.</title>
        <authorList>
            <person name="Hu T.T."/>
            <person name="Pattyn P."/>
            <person name="Bakker E.G."/>
            <person name="Cao J."/>
            <person name="Cheng J.-F."/>
            <person name="Clark R.M."/>
            <person name="Fahlgren N."/>
            <person name="Fawcett J.A."/>
            <person name="Grimwood J."/>
            <person name="Gundlach H."/>
            <person name="Haberer G."/>
            <person name="Hollister J.D."/>
            <person name="Ossowski S."/>
            <person name="Ottilar R.P."/>
            <person name="Salamov A.A."/>
            <person name="Schneeberger K."/>
            <person name="Spannagl M."/>
            <person name="Wang X."/>
            <person name="Yang L."/>
            <person name="Nasrallah M.E."/>
            <person name="Bergelson J."/>
            <person name="Carrington J.C."/>
            <person name="Gaut B.S."/>
            <person name="Schmutz J."/>
            <person name="Mayer K.F.X."/>
            <person name="Van de Peer Y."/>
            <person name="Grigoriev I.V."/>
            <person name="Nordborg M."/>
            <person name="Weigel D."/>
            <person name="Guo Y.-L."/>
        </authorList>
    </citation>
    <scope>NUCLEOTIDE SEQUENCE [LARGE SCALE GENOMIC DNA]</scope>
    <source>
        <strain evidence="4">cv. MN47</strain>
    </source>
</reference>
<sequence length="116" mass="13469">MSATQEEDKKPDQGAHINFKVKGQDDNEVFFRLKRSTQLKKLMNAYCHRQSEDINSIVYFFDGRRLRAGQTVDELDMEDGDVIYACHSQGGGLQADHGLRADQRQWSYMVFDHNRL</sequence>
<dbReference type="PANTHER" id="PTHR10562">
    <property type="entry name" value="SMALL UBIQUITIN-RELATED MODIFIER"/>
    <property type="match status" value="1"/>
</dbReference>
<dbReference type="InterPro" id="IPR022617">
    <property type="entry name" value="Rad60/SUMO-like_dom"/>
</dbReference>
<dbReference type="Proteomes" id="UP000008694">
    <property type="component" value="Unassembled WGS sequence"/>
</dbReference>
<keyword evidence="1" id="KW-0833">Ubl conjugation pathway</keyword>
<dbReference type="eggNOG" id="KOG1769">
    <property type="taxonomic scope" value="Eukaryota"/>
</dbReference>
<comment type="subcellular location">
    <subcellularLocation>
        <location evidence="1">Nucleus</location>
    </subcellularLocation>
</comment>
<dbReference type="GO" id="GO:0005634">
    <property type="term" value="C:nucleus"/>
    <property type="evidence" value="ECO:0007669"/>
    <property type="project" value="UniProtKB-SubCell"/>
</dbReference>
<keyword evidence="1" id="KW-0539">Nucleus</keyword>
<dbReference type="Gene3D" id="3.10.20.90">
    <property type="entry name" value="Phosphatidylinositol 3-kinase Catalytic Subunit, Chain A, domain 1"/>
    <property type="match status" value="1"/>
</dbReference>
<dbReference type="CDD" id="cd16116">
    <property type="entry name" value="Ubl_Smt3_like"/>
    <property type="match status" value="1"/>
</dbReference>
<feature type="domain" description="Ubiquitin-like" evidence="2">
    <location>
        <begin position="15"/>
        <end position="92"/>
    </location>
</feature>
<dbReference type="KEGG" id="aly:9302154"/>
<keyword evidence="4" id="KW-1185">Reference proteome</keyword>
<dbReference type="HOGENOM" id="CLU_148322_4_2_1"/>
<dbReference type="SMART" id="SM00213">
    <property type="entry name" value="UBQ"/>
    <property type="match status" value="1"/>
</dbReference>